<keyword evidence="1" id="KW-1185">Reference proteome</keyword>
<name>A0AC58UI92_TOBAC</name>
<dbReference type="RefSeq" id="XP_075109203.1">
    <property type="nucleotide sequence ID" value="XM_075253102.1"/>
</dbReference>
<accession>A0AC58UI92</accession>
<organism evidence="1 2">
    <name type="scientific">Nicotiana tabacum</name>
    <name type="common">Common tobacco</name>
    <dbReference type="NCBI Taxonomy" id="4097"/>
    <lineage>
        <taxon>Eukaryota</taxon>
        <taxon>Viridiplantae</taxon>
        <taxon>Streptophyta</taxon>
        <taxon>Embryophyta</taxon>
        <taxon>Tracheophyta</taxon>
        <taxon>Spermatophyta</taxon>
        <taxon>Magnoliopsida</taxon>
        <taxon>eudicotyledons</taxon>
        <taxon>Gunneridae</taxon>
        <taxon>Pentapetalae</taxon>
        <taxon>asterids</taxon>
        <taxon>lamiids</taxon>
        <taxon>Solanales</taxon>
        <taxon>Solanaceae</taxon>
        <taxon>Nicotianoideae</taxon>
        <taxon>Nicotianeae</taxon>
        <taxon>Nicotiana</taxon>
    </lineage>
</organism>
<gene>
    <name evidence="2" type="primary">LOC142180992</name>
</gene>
<proteinExistence type="predicted"/>
<reference evidence="2" key="2">
    <citation type="submission" date="2025-08" db="UniProtKB">
        <authorList>
            <consortium name="RefSeq"/>
        </authorList>
    </citation>
    <scope>IDENTIFICATION</scope>
    <source>
        <tissue evidence="2">Leaf</tissue>
    </source>
</reference>
<evidence type="ECO:0000313" key="2">
    <source>
        <dbReference type="RefSeq" id="XP_075109203.1"/>
    </source>
</evidence>
<reference evidence="1" key="1">
    <citation type="journal article" date="2014" name="Nat. Commun.">
        <title>The tobacco genome sequence and its comparison with those of tomato and potato.</title>
        <authorList>
            <person name="Sierro N."/>
            <person name="Battey J.N."/>
            <person name="Ouadi S."/>
            <person name="Bakaher N."/>
            <person name="Bovet L."/>
            <person name="Willig A."/>
            <person name="Goepfert S."/>
            <person name="Peitsch M.C."/>
            <person name="Ivanov N.V."/>
        </authorList>
    </citation>
    <scope>NUCLEOTIDE SEQUENCE [LARGE SCALE GENOMIC DNA]</scope>
</reference>
<evidence type="ECO:0000313" key="1">
    <source>
        <dbReference type="Proteomes" id="UP000790787"/>
    </source>
</evidence>
<protein>
    <submittedName>
        <fullName evidence="2">Uncharacterized protein LOC142180992</fullName>
    </submittedName>
</protein>
<sequence length="280" mass="32348">MVADVFGIHFDFETHESVEKPPNEEAKYFYKQLEDASRPLREGSMHSQLSVAIRLLGIKLYSNISQAGMDSFIGLISELVDPTFNISEDLYKAKRLVSKVGLSSMRIDCCEDSCMSHYKGDTDLESCKFFEKPRFKRVSSGKNVAVNSMHYLPLIPRLKRLYTSLWCDGVETYDISTKQNFNLRASLMWTINDFPVYGMSGWMTVGKLACPYSMQNVDHEFRRMKNTFKKNTVEHDLPPPVLSGEEIWERFQNFTKVTEAPPSKFPRYGVTHNWKKQSIF</sequence>
<dbReference type="Proteomes" id="UP000790787">
    <property type="component" value="Chromosome 5"/>
</dbReference>